<organism evidence="3 4">
    <name type="scientific">Methanococcus voltae</name>
    <dbReference type="NCBI Taxonomy" id="2188"/>
    <lineage>
        <taxon>Archaea</taxon>
        <taxon>Methanobacteriati</taxon>
        <taxon>Methanobacteriota</taxon>
        <taxon>Methanomada group</taxon>
        <taxon>Methanococci</taxon>
        <taxon>Methanococcales</taxon>
        <taxon>Methanococcaceae</taxon>
        <taxon>Methanococcus</taxon>
    </lineage>
</organism>
<keyword evidence="1" id="KW-1133">Transmembrane helix</keyword>
<evidence type="ECO:0000256" key="1">
    <source>
        <dbReference type="SAM" id="Phobius"/>
    </source>
</evidence>
<dbReference type="InterPro" id="IPR002491">
    <property type="entry name" value="ABC_transptr_periplasmic_BD"/>
</dbReference>
<gene>
    <name evidence="3" type="ORF">J3E07_001504</name>
</gene>
<dbReference type="Pfam" id="PF01497">
    <property type="entry name" value="Peripla_BP_2"/>
    <property type="match status" value="1"/>
</dbReference>
<dbReference type="PROSITE" id="PS50983">
    <property type="entry name" value="FE_B12_PBP"/>
    <property type="match status" value="1"/>
</dbReference>
<dbReference type="Proteomes" id="UP000740329">
    <property type="component" value="Unassembled WGS sequence"/>
</dbReference>
<dbReference type="OrthoDB" id="24039at2157"/>
<feature type="transmembrane region" description="Helical" evidence="1">
    <location>
        <begin position="12"/>
        <end position="37"/>
    </location>
</feature>
<accession>A0A8J7URR8</accession>
<sequence length="396" mass="44528">MDKNLKKPKNILFGMFMLVLITISCGCMGGAATPVIIDEDKDNGVTINNSTNTIDNNLDKNVEYIEITDMAGRIVKVPKKVNRVIGLGSSLREVIYLGAKDKVVGVEVKEGDKKVGTRMPYIAANKELMDLTQVSKASSNYYYERIIKVKPDVIFIGFNAESADDIQEKVGIPVVVTYINPTGTGTQNNKYRQSLRLMGKILDKEERAEEILSKMKEYKTDLALRASKSDKKPSIYVAGRVFGGVTGLTTTDPHLPSFEFLGSNNRANNVAYNISEVSNDCTVNKEQLISWNPEYIFANSATVPKIAKELKRPEFKSLRAVSENKMYTILPYCWYGFNEDNALANSYYIGKVLYPEQFEDIDPIEKADEIHTFFNGKPVYNELSEYNLKFGKWEAE</sequence>
<evidence type="ECO:0000313" key="4">
    <source>
        <dbReference type="Proteomes" id="UP000740329"/>
    </source>
</evidence>
<dbReference type="AlphaFoldDB" id="A0A8J7URR8"/>
<keyword evidence="1" id="KW-0812">Transmembrane</keyword>
<dbReference type="RefSeq" id="WP_209591580.1">
    <property type="nucleotide sequence ID" value="NZ_JAGGMU010000005.1"/>
</dbReference>
<dbReference type="PANTHER" id="PTHR30535">
    <property type="entry name" value="VITAMIN B12-BINDING PROTEIN"/>
    <property type="match status" value="1"/>
</dbReference>
<protein>
    <submittedName>
        <fullName evidence="3">Iron complex transport system substrate-binding protein</fullName>
    </submittedName>
</protein>
<dbReference type="Gene3D" id="3.40.50.1980">
    <property type="entry name" value="Nitrogenase molybdenum iron protein domain"/>
    <property type="match status" value="2"/>
</dbReference>
<reference evidence="3" key="1">
    <citation type="submission" date="2021-03" db="EMBL/GenBank/DDBJ databases">
        <title>Genomic Encyclopedia of Type Strains, Phase IV (KMG-V): Genome sequencing to study the core and pangenomes of soil and plant-associated prokaryotes.</title>
        <authorList>
            <person name="Whitman W."/>
        </authorList>
    </citation>
    <scope>NUCLEOTIDE SEQUENCE</scope>
    <source>
        <strain evidence="3">C4</strain>
    </source>
</reference>
<evidence type="ECO:0000313" key="3">
    <source>
        <dbReference type="EMBL" id="MBP2202063.1"/>
    </source>
</evidence>
<dbReference type="EMBL" id="JAGGMV010000005">
    <property type="protein sequence ID" value="MBP2202063.1"/>
    <property type="molecule type" value="Genomic_DNA"/>
</dbReference>
<proteinExistence type="predicted"/>
<dbReference type="PROSITE" id="PS51257">
    <property type="entry name" value="PROKAR_LIPOPROTEIN"/>
    <property type="match status" value="1"/>
</dbReference>
<keyword evidence="1" id="KW-0472">Membrane</keyword>
<comment type="caution">
    <text evidence="3">The sequence shown here is derived from an EMBL/GenBank/DDBJ whole genome shotgun (WGS) entry which is preliminary data.</text>
</comment>
<dbReference type="InterPro" id="IPR050902">
    <property type="entry name" value="ABC_Transporter_SBP"/>
</dbReference>
<dbReference type="PANTHER" id="PTHR30535:SF34">
    <property type="entry name" value="MOLYBDATE-BINDING PROTEIN MOLA"/>
    <property type="match status" value="1"/>
</dbReference>
<feature type="domain" description="Fe/B12 periplasmic-binding" evidence="2">
    <location>
        <begin position="83"/>
        <end position="357"/>
    </location>
</feature>
<name>A0A8J7URR8_METVO</name>
<dbReference type="SUPFAM" id="SSF53807">
    <property type="entry name" value="Helical backbone' metal receptor"/>
    <property type="match status" value="1"/>
</dbReference>
<evidence type="ECO:0000259" key="2">
    <source>
        <dbReference type="PROSITE" id="PS50983"/>
    </source>
</evidence>